<evidence type="ECO:0000256" key="2">
    <source>
        <dbReference type="ARBA" id="ARBA00007844"/>
    </source>
</evidence>
<dbReference type="AlphaFoldDB" id="A0AAE0SHK9"/>
<dbReference type="GO" id="GO:0003682">
    <property type="term" value="F:chromatin binding"/>
    <property type="evidence" value="ECO:0007669"/>
    <property type="project" value="TreeGrafter"/>
</dbReference>
<evidence type="ECO:0000256" key="7">
    <source>
        <dbReference type="SAM" id="MobiDB-lite"/>
    </source>
</evidence>
<comment type="subcellular location">
    <subcellularLocation>
        <location evidence="1">Nucleus</location>
    </subcellularLocation>
</comment>
<dbReference type="EMBL" id="JAEAOA010000364">
    <property type="protein sequence ID" value="KAK3591844.1"/>
    <property type="molecule type" value="Genomic_DNA"/>
</dbReference>
<feature type="region of interest" description="Disordered" evidence="7">
    <location>
        <begin position="412"/>
        <end position="439"/>
    </location>
</feature>
<keyword evidence="5" id="KW-0539">Nucleus</keyword>
<protein>
    <recommendedName>
        <fullName evidence="3">Condensin-2 complex subunit H2</fullName>
    </recommendedName>
    <alternativeName>
        <fullName evidence="6">Non-SMC condensin II complex subunit H2</fullName>
    </alternativeName>
</protein>
<dbReference type="Pfam" id="PF06278">
    <property type="entry name" value="CNDH2_N"/>
    <property type="match status" value="1"/>
</dbReference>
<feature type="compositionally biased region" description="Acidic residues" evidence="7">
    <location>
        <begin position="421"/>
        <end position="439"/>
    </location>
</feature>
<dbReference type="InterPro" id="IPR009378">
    <property type="entry name" value="H2_N"/>
</dbReference>
<reference evidence="11" key="3">
    <citation type="submission" date="2023-05" db="EMBL/GenBank/DDBJ databases">
        <authorList>
            <person name="Smith C.H."/>
        </authorList>
    </citation>
    <scope>NUCLEOTIDE SEQUENCE</scope>
    <source>
        <strain evidence="11">CHS0354</strain>
        <tissue evidence="11">Mantle</tissue>
    </source>
</reference>
<dbReference type="GO" id="GO:0051306">
    <property type="term" value="P:mitotic sister chromatid separation"/>
    <property type="evidence" value="ECO:0007669"/>
    <property type="project" value="TreeGrafter"/>
</dbReference>
<evidence type="ECO:0000259" key="10">
    <source>
        <dbReference type="Pfam" id="PF16869"/>
    </source>
</evidence>
<dbReference type="GO" id="GO:0000796">
    <property type="term" value="C:condensin complex"/>
    <property type="evidence" value="ECO:0007669"/>
    <property type="project" value="TreeGrafter"/>
</dbReference>
<feature type="domain" description="Condensin-2 complex subunit H2 C-terminal" evidence="9">
    <location>
        <begin position="496"/>
        <end position="623"/>
    </location>
</feature>
<dbReference type="Pfam" id="PF16858">
    <property type="entry name" value="CNDH2_C"/>
    <property type="match status" value="1"/>
</dbReference>
<evidence type="ECO:0000256" key="1">
    <source>
        <dbReference type="ARBA" id="ARBA00004123"/>
    </source>
</evidence>
<comment type="caution">
    <text evidence="11">The sequence shown here is derived from an EMBL/GenBank/DDBJ whole genome shotgun (WGS) entry which is preliminary data.</text>
</comment>
<dbReference type="Pfam" id="PF16869">
    <property type="entry name" value="CNDH2_M"/>
    <property type="match status" value="1"/>
</dbReference>
<organism evidence="11 12">
    <name type="scientific">Potamilus streckersoni</name>
    <dbReference type="NCBI Taxonomy" id="2493646"/>
    <lineage>
        <taxon>Eukaryota</taxon>
        <taxon>Metazoa</taxon>
        <taxon>Spiralia</taxon>
        <taxon>Lophotrochozoa</taxon>
        <taxon>Mollusca</taxon>
        <taxon>Bivalvia</taxon>
        <taxon>Autobranchia</taxon>
        <taxon>Heteroconchia</taxon>
        <taxon>Palaeoheterodonta</taxon>
        <taxon>Unionida</taxon>
        <taxon>Unionoidea</taxon>
        <taxon>Unionidae</taxon>
        <taxon>Ambleminae</taxon>
        <taxon>Lampsilini</taxon>
        <taxon>Potamilus</taxon>
    </lineage>
</organism>
<reference evidence="11" key="1">
    <citation type="journal article" date="2021" name="Genome Biol. Evol.">
        <title>A High-Quality Reference Genome for a Parasitic Bivalve with Doubly Uniparental Inheritance (Bivalvia: Unionida).</title>
        <authorList>
            <person name="Smith C.H."/>
        </authorList>
    </citation>
    <scope>NUCLEOTIDE SEQUENCE</scope>
    <source>
        <strain evidence="11">CHS0354</strain>
    </source>
</reference>
<feature type="domain" description="Condensin II complex subunit H2 middle" evidence="10">
    <location>
        <begin position="153"/>
        <end position="238"/>
    </location>
</feature>
<evidence type="ECO:0000256" key="4">
    <source>
        <dbReference type="ARBA" id="ARBA00023067"/>
    </source>
</evidence>
<dbReference type="PANTHER" id="PTHR14324:SF3">
    <property type="entry name" value="CONDENSIN-2 COMPLEX SUBUNIT H2"/>
    <property type="match status" value="1"/>
</dbReference>
<evidence type="ECO:0000256" key="3">
    <source>
        <dbReference type="ARBA" id="ARBA00016903"/>
    </source>
</evidence>
<dbReference type="PANTHER" id="PTHR14324">
    <property type="entry name" value="CONDENSIN-2 COMPLEX SUBUNIT H2"/>
    <property type="match status" value="1"/>
</dbReference>
<dbReference type="GO" id="GO:0010032">
    <property type="term" value="P:meiotic chromosome condensation"/>
    <property type="evidence" value="ECO:0007669"/>
    <property type="project" value="TreeGrafter"/>
</dbReference>
<dbReference type="Proteomes" id="UP001195483">
    <property type="component" value="Unassembled WGS sequence"/>
</dbReference>
<evidence type="ECO:0000313" key="11">
    <source>
        <dbReference type="EMBL" id="KAK3591844.1"/>
    </source>
</evidence>
<dbReference type="InterPro" id="IPR031739">
    <property type="entry name" value="Ncaph2"/>
</dbReference>
<dbReference type="InterPro" id="IPR031719">
    <property type="entry name" value="H2_M"/>
</dbReference>
<dbReference type="InterPro" id="IPR031737">
    <property type="entry name" value="CNDH2_C"/>
</dbReference>
<feature type="domain" description="Condensin II complex subunit H2 N-terminal" evidence="8">
    <location>
        <begin position="14"/>
        <end position="128"/>
    </location>
</feature>
<evidence type="ECO:0000259" key="9">
    <source>
        <dbReference type="Pfam" id="PF16858"/>
    </source>
</evidence>
<accession>A0AAE0SHK9</accession>
<evidence type="ECO:0000259" key="8">
    <source>
        <dbReference type="Pfam" id="PF06278"/>
    </source>
</evidence>
<evidence type="ECO:0000256" key="5">
    <source>
        <dbReference type="ARBA" id="ARBA00023242"/>
    </source>
</evidence>
<keyword evidence="12" id="KW-1185">Reference proteome</keyword>
<reference evidence="11" key="2">
    <citation type="journal article" date="2021" name="Genome Biol. Evol.">
        <title>Developing a high-quality reference genome for a parasitic bivalve with doubly uniparental inheritance (Bivalvia: Unionida).</title>
        <authorList>
            <person name="Smith C.H."/>
        </authorList>
    </citation>
    <scope>NUCLEOTIDE SEQUENCE</scope>
    <source>
        <strain evidence="11">CHS0354</strain>
        <tissue evidence="11">Mantle</tissue>
    </source>
</reference>
<dbReference type="GO" id="GO:0005634">
    <property type="term" value="C:nucleus"/>
    <property type="evidence" value="ECO:0007669"/>
    <property type="project" value="UniProtKB-SubCell"/>
</dbReference>
<comment type="similarity">
    <text evidence="2">Belongs to the CND2 H2 (condensin-2 subunit 2) family.</text>
</comment>
<sequence>MVTSNTQIDTLEVRFAHILQPIRDLAKNWDIDIARNLEDYLDELEHITISFDGGMTTMNFAQAALLVQGSACVYSRKVEYLYSLVFQVLDLLANKKKQTQPSSTDEGNDADAHCNKTTDEEFLTLDDLPEGKNITKKENLEDSDQNVTLVPQLPLSLIPLEEGEKGDNPLISKKGEVLASRNDFKINTSCLHISGTLLLDMSHLSLLEKSLQALATSTPFPTKRVESHISSLPECNEKGDMPPADLLSVHDSAINDDGDQDNGEDPLCPPVEEDMEQQDAAVEIGWDGLHKPARKAKIVELKPQKPKPDPWNLLDPHIAGGATDMPFKKGCKCKLPPGLNESEPKKRKKKPVTDTKKLPPVTEYLISCYSHKAKFSKNSLKVTTFPELEHPYWEEFKRRQEILKEQMSRARFTAATRGEEDKEEGTEEEVEGGEDLDGDFDEAQPLAGIEEEDNGDELVGSLFNAINEGIQSKELFSLTIQRMAPVNYDEGVVLTSYEQLVQKHVEQYLASAQEYAQITELSKRVSEWEEKILPKLQEEENHEPFDINKYGSKVIGNLAKGKTLPFQKLVANNPPFEICRVFLATLMLANTSNVHLEEKGILFEGMDKFEVELLSTRRHFEDLADYQAPSLTGH</sequence>
<evidence type="ECO:0000256" key="6">
    <source>
        <dbReference type="ARBA" id="ARBA00030479"/>
    </source>
</evidence>
<name>A0AAE0SHK9_9BIVA</name>
<feature type="region of interest" description="Disordered" evidence="7">
    <location>
        <begin position="335"/>
        <end position="356"/>
    </location>
</feature>
<keyword evidence="4" id="KW-0226">DNA condensation</keyword>
<gene>
    <name evidence="11" type="ORF">CHS0354_005040</name>
</gene>
<evidence type="ECO:0000313" key="12">
    <source>
        <dbReference type="Proteomes" id="UP001195483"/>
    </source>
</evidence>
<proteinExistence type="inferred from homology"/>